<dbReference type="InParanoid" id="A0A3N4L101"/>
<dbReference type="EMBL" id="ML119108">
    <property type="protein sequence ID" value="RPB16494.1"/>
    <property type="molecule type" value="Genomic_DNA"/>
</dbReference>
<evidence type="ECO:0000313" key="2">
    <source>
        <dbReference type="EMBL" id="RPB16494.1"/>
    </source>
</evidence>
<name>A0A3N4L101_9PEZI</name>
<feature type="transmembrane region" description="Helical" evidence="1">
    <location>
        <begin position="15"/>
        <end position="37"/>
    </location>
</feature>
<feature type="transmembrane region" description="Helical" evidence="1">
    <location>
        <begin position="83"/>
        <end position="104"/>
    </location>
</feature>
<evidence type="ECO:0000313" key="3">
    <source>
        <dbReference type="Proteomes" id="UP000277580"/>
    </source>
</evidence>
<sequence>MGDERPSLDMWPSKLFTIVRTLQLIVSLAVIAVSVLMVNNESWPYIILTILVGCLMAIYNLFHFYNHCRRRPFHPLTGITVDLLFFIMWSAIIVIFLILAGGAIQYRCASLAKTPYIKPAGTDTSGWDQYLVTETRCDILKWGFSLVVVEAFVSPYTTSQAGLSKRLTEMWNI</sequence>
<dbReference type="Proteomes" id="UP000277580">
    <property type="component" value="Unassembled WGS sequence"/>
</dbReference>
<dbReference type="OrthoDB" id="10317809at2759"/>
<evidence type="ECO:0008006" key="4">
    <source>
        <dbReference type="Google" id="ProtNLM"/>
    </source>
</evidence>
<keyword evidence="3" id="KW-1185">Reference proteome</keyword>
<reference evidence="2 3" key="1">
    <citation type="journal article" date="2018" name="Nat. Ecol. Evol.">
        <title>Pezizomycetes genomes reveal the molecular basis of ectomycorrhizal truffle lifestyle.</title>
        <authorList>
            <person name="Murat C."/>
            <person name="Payen T."/>
            <person name="Noel B."/>
            <person name="Kuo A."/>
            <person name="Morin E."/>
            <person name="Chen J."/>
            <person name="Kohler A."/>
            <person name="Krizsan K."/>
            <person name="Balestrini R."/>
            <person name="Da Silva C."/>
            <person name="Montanini B."/>
            <person name="Hainaut M."/>
            <person name="Levati E."/>
            <person name="Barry K.W."/>
            <person name="Belfiori B."/>
            <person name="Cichocki N."/>
            <person name="Clum A."/>
            <person name="Dockter R.B."/>
            <person name="Fauchery L."/>
            <person name="Guy J."/>
            <person name="Iotti M."/>
            <person name="Le Tacon F."/>
            <person name="Lindquist E.A."/>
            <person name="Lipzen A."/>
            <person name="Malagnac F."/>
            <person name="Mello A."/>
            <person name="Molinier V."/>
            <person name="Miyauchi S."/>
            <person name="Poulain J."/>
            <person name="Riccioni C."/>
            <person name="Rubini A."/>
            <person name="Sitrit Y."/>
            <person name="Splivallo R."/>
            <person name="Traeger S."/>
            <person name="Wang M."/>
            <person name="Zifcakova L."/>
            <person name="Wipf D."/>
            <person name="Zambonelli A."/>
            <person name="Paolocci F."/>
            <person name="Nowrousian M."/>
            <person name="Ottonello S."/>
            <person name="Baldrian P."/>
            <person name="Spatafora J.W."/>
            <person name="Henrissat B."/>
            <person name="Nagy L.G."/>
            <person name="Aury J.M."/>
            <person name="Wincker P."/>
            <person name="Grigoriev I.V."/>
            <person name="Bonfante P."/>
            <person name="Martin F.M."/>
        </authorList>
    </citation>
    <scope>NUCLEOTIDE SEQUENCE [LARGE SCALE GENOMIC DNA]</scope>
    <source>
        <strain evidence="2 3">CCBAS932</strain>
    </source>
</reference>
<proteinExistence type="predicted"/>
<gene>
    <name evidence="2" type="ORF">P167DRAFT_532053</name>
</gene>
<accession>A0A3N4L101</accession>
<dbReference type="AlphaFoldDB" id="A0A3N4L101"/>
<organism evidence="2 3">
    <name type="scientific">Morchella conica CCBAS932</name>
    <dbReference type="NCBI Taxonomy" id="1392247"/>
    <lineage>
        <taxon>Eukaryota</taxon>
        <taxon>Fungi</taxon>
        <taxon>Dikarya</taxon>
        <taxon>Ascomycota</taxon>
        <taxon>Pezizomycotina</taxon>
        <taxon>Pezizomycetes</taxon>
        <taxon>Pezizales</taxon>
        <taxon>Morchellaceae</taxon>
        <taxon>Morchella</taxon>
    </lineage>
</organism>
<feature type="transmembrane region" description="Helical" evidence="1">
    <location>
        <begin position="43"/>
        <end position="62"/>
    </location>
</feature>
<protein>
    <recommendedName>
        <fullName evidence="4">MARVEL domain-containing protein</fullName>
    </recommendedName>
</protein>
<keyword evidence="1" id="KW-0472">Membrane</keyword>
<evidence type="ECO:0000256" key="1">
    <source>
        <dbReference type="SAM" id="Phobius"/>
    </source>
</evidence>
<keyword evidence="1" id="KW-0812">Transmembrane</keyword>
<keyword evidence="1" id="KW-1133">Transmembrane helix</keyword>